<evidence type="ECO:0000313" key="2">
    <source>
        <dbReference type="Proteomes" id="UP000272942"/>
    </source>
</evidence>
<dbReference type="EMBL" id="UZAN01059883">
    <property type="protein sequence ID" value="VDP92492.1"/>
    <property type="molecule type" value="Genomic_DNA"/>
</dbReference>
<protein>
    <submittedName>
        <fullName evidence="3">TIP41-like protein</fullName>
    </submittedName>
</protein>
<organism evidence="3">
    <name type="scientific">Echinostoma caproni</name>
    <dbReference type="NCBI Taxonomy" id="27848"/>
    <lineage>
        <taxon>Eukaryota</taxon>
        <taxon>Metazoa</taxon>
        <taxon>Spiralia</taxon>
        <taxon>Lophotrochozoa</taxon>
        <taxon>Platyhelminthes</taxon>
        <taxon>Trematoda</taxon>
        <taxon>Digenea</taxon>
        <taxon>Plagiorchiida</taxon>
        <taxon>Echinostomata</taxon>
        <taxon>Echinostomatoidea</taxon>
        <taxon>Echinostomatidae</taxon>
        <taxon>Echinostoma</taxon>
    </lineage>
</organism>
<dbReference type="WBParaSite" id="ECPE_0001526001-mRNA-1">
    <property type="protein sequence ID" value="ECPE_0001526001-mRNA-1"/>
    <property type="gene ID" value="ECPE_0001526001"/>
</dbReference>
<dbReference type="Proteomes" id="UP000272942">
    <property type="component" value="Unassembled WGS sequence"/>
</dbReference>
<dbReference type="PANTHER" id="PTHR47331">
    <property type="entry name" value="PHD-TYPE DOMAIN-CONTAINING PROTEIN"/>
    <property type="match status" value="1"/>
</dbReference>
<proteinExistence type="predicted"/>
<evidence type="ECO:0000313" key="3">
    <source>
        <dbReference type="WBParaSite" id="ECPE_0001526001-mRNA-1"/>
    </source>
</evidence>
<dbReference type="InterPro" id="IPR008042">
    <property type="entry name" value="Retrotrans_Pao"/>
</dbReference>
<gene>
    <name evidence="1" type="ORF">ECPE_LOCUS15220</name>
</gene>
<dbReference type="Pfam" id="PF05380">
    <property type="entry name" value="Peptidase_A17"/>
    <property type="match status" value="1"/>
</dbReference>
<name>A0A183B7N5_9TREM</name>
<sequence>MGGFKLIKWTSNSLKATDCIPVEKRSPCLRDLKGSPLPTDKALGVQWDSENDEFLFQLQLPEETVTRKGVLSSSASLYNPMGFVAPWLLPGKILLQDLCRKNVTWDETLFESDHKTWQGRTVEHYESIVFYFGIRIDFGYASFNCDLVDVHSVLLVGEQF</sequence>
<accession>A0A183B7N5</accession>
<keyword evidence="2" id="KW-1185">Reference proteome</keyword>
<evidence type="ECO:0000313" key="1">
    <source>
        <dbReference type="EMBL" id="VDP92492.1"/>
    </source>
</evidence>
<dbReference type="OrthoDB" id="6127549at2759"/>
<dbReference type="AlphaFoldDB" id="A0A183B7N5"/>
<reference evidence="3" key="1">
    <citation type="submission" date="2016-06" db="UniProtKB">
        <authorList>
            <consortium name="WormBaseParasite"/>
        </authorList>
    </citation>
    <scope>IDENTIFICATION</scope>
</reference>
<reference evidence="1 2" key="2">
    <citation type="submission" date="2018-11" db="EMBL/GenBank/DDBJ databases">
        <authorList>
            <consortium name="Pathogen Informatics"/>
        </authorList>
    </citation>
    <scope>NUCLEOTIDE SEQUENCE [LARGE SCALE GENOMIC DNA]</scope>
    <source>
        <strain evidence="1 2">Egypt</strain>
    </source>
</reference>